<accession>A0A511ZKH2</accession>
<feature type="chain" id="PRO_5038939922" description="PepSY domain-containing protein" evidence="2">
    <location>
        <begin position="22"/>
        <end position="135"/>
    </location>
</feature>
<feature type="compositionally biased region" description="Basic and acidic residues" evidence="1">
    <location>
        <begin position="29"/>
        <end position="39"/>
    </location>
</feature>
<protein>
    <recommendedName>
        <fullName evidence="5">PepSY domain-containing protein</fullName>
    </recommendedName>
</protein>
<evidence type="ECO:0000313" key="3">
    <source>
        <dbReference type="EMBL" id="GEN87890.1"/>
    </source>
</evidence>
<feature type="signal peptide" evidence="2">
    <location>
        <begin position="1"/>
        <end position="21"/>
    </location>
</feature>
<evidence type="ECO:0008006" key="5">
    <source>
        <dbReference type="Google" id="ProtNLM"/>
    </source>
</evidence>
<evidence type="ECO:0000256" key="1">
    <source>
        <dbReference type="SAM" id="MobiDB-lite"/>
    </source>
</evidence>
<organism evidence="3 4">
    <name type="scientific">Oceanobacillus sojae</name>
    <dbReference type="NCBI Taxonomy" id="582851"/>
    <lineage>
        <taxon>Bacteria</taxon>
        <taxon>Bacillati</taxon>
        <taxon>Bacillota</taxon>
        <taxon>Bacilli</taxon>
        <taxon>Bacillales</taxon>
        <taxon>Bacillaceae</taxon>
        <taxon>Oceanobacillus</taxon>
    </lineage>
</organism>
<name>A0A511ZKH2_9BACI</name>
<feature type="compositionally biased region" description="Acidic residues" evidence="1">
    <location>
        <begin position="40"/>
        <end position="65"/>
    </location>
</feature>
<keyword evidence="2" id="KW-0732">Signal</keyword>
<dbReference type="Proteomes" id="UP000321558">
    <property type="component" value="Unassembled WGS sequence"/>
</dbReference>
<evidence type="ECO:0000313" key="4">
    <source>
        <dbReference type="Proteomes" id="UP000321558"/>
    </source>
</evidence>
<proteinExistence type="predicted"/>
<dbReference type="RefSeq" id="WP_147210843.1">
    <property type="nucleotide sequence ID" value="NZ_BJYM01000010.1"/>
</dbReference>
<feature type="region of interest" description="Disordered" evidence="1">
    <location>
        <begin position="26"/>
        <end position="65"/>
    </location>
</feature>
<reference evidence="3 4" key="1">
    <citation type="submission" date="2019-07" db="EMBL/GenBank/DDBJ databases">
        <title>Whole genome shotgun sequence of Oceanobacillus sojae NBRC 105379.</title>
        <authorList>
            <person name="Hosoyama A."/>
            <person name="Uohara A."/>
            <person name="Ohji S."/>
            <person name="Ichikawa N."/>
        </authorList>
    </citation>
    <scope>NUCLEOTIDE SEQUENCE [LARGE SCALE GENOMIC DNA]</scope>
    <source>
        <strain evidence="3 4">NBRC 105379</strain>
    </source>
</reference>
<sequence>MKNILKIAGLLIILLIISACQSETNDVATEEHPSNRSTEEVPEESQDTLEEEENNDSDLVADEDTYEYEEQEVIEQQIEEGDYDVLVETDNKGTRVMFYEIDGEKYYKTIFVKNDNRLKIIDIRNNNGQIYNEII</sequence>
<dbReference type="OrthoDB" id="2168541at2"/>
<dbReference type="AlphaFoldDB" id="A0A511ZKH2"/>
<evidence type="ECO:0000256" key="2">
    <source>
        <dbReference type="SAM" id="SignalP"/>
    </source>
</evidence>
<dbReference type="EMBL" id="BJYM01000010">
    <property type="protein sequence ID" value="GEN87890.1"/>
    <property type="molecule type" value="Genomic_DNA"/>
</dbReference>
<gene>
    <name evidence="3" type="ORF">OSO01_26290</name>
</gene>
<dbReference type="PROSITE" id="PS51257">
    <property type="entry name" value="PROKAR_LIPOPROTEIN"/>
    <property type="match status" value="1"/>
</dbReference>
<keyword evidence="4" id="KW-1185">Reference proteome</keyword>
<comment type="caution">
    <text evidence="3">The sequence shown here is derived from an EMBL/GenBank/DDBJ whole genome shotgun (WGS) entry which is preliminary data.</text>
</comment>